<gene>
    <name evidence="2" type="ORF">LX87_05467</name>
</gene>
<dbReference type="AlphaFoldDB" id="A0A327WHS4"/>
<accession>A0A327WHS4</accession>
<proteinExistence type="predicted"/>
<keyword evidence="3" id="KW-1185">Reference proteome</keyword>
<evidence type="ECO:0000256" key="1">
    <source>
        <dbReference type="SAM" id="SignalP"/>
    </source>
</evidence>
<protein>
    <submittedName>
        <fullName evidence="2">Uncharacterized protein</fullName>
    </submittedName>
</protein>
<dbReference type="OrthoDB" id="1093120at2"/>
<keyword evidence="1" id="KW-0732">Signal</keyword>
<organism evidence="2 3">
    <name type="scientific">Larkinella arboricola</name>
    <dbReference type="NCBI Taxonomy" id="643671"/>
    <lineage>
        <taxon>Bacteria</taxon>
        <taxon>Pseudomonadati</taxon>
        <taxon>Bacteroidota</taxon>
        <taxon>Cytophagia</taxon>
        <taxon>Cytophagales</taxon>
        <taxon>Spirosomataceae</taxon>
        <taxon>Larkinella</taxon>
    </lineage>
</organism>
<dbReference type="EMBL" id="QLMC01000012">
    <property type="protein sequence ID" value="RAJ90838.1"/>
    <property type="molecule type" value="Genomic_DNA"/>
</dbReference>
<sequence>MKALLLLLLFTSVTVSYRKTVFEPDLTDPRLPAYTQKGNQVGGAFINGVAWQTYYSGPQGVNPPKDAL</sequence>
<reference evidence="2 3" key="1">
    <citation type="submission" date="2018-06" db="EMBL/GenBank/DDBJ databases">
        <title>Genomic Encyclopedia of Archaeal and Bacterial Type Strains, Phase II (KMG-II): from individual species to whole genera.</title>
        <authorList>
            <person name="Goeker M."/>
        </authorList>
    </citation>
    <scope>NUCLEOTIDE SEQUENCE [LARGE SCALE GENOMIC DNA]</scope>
    <source>
        <strain evidence="2 3">DSM 21851</strain>
    </source>
</reference>
<dbReference type="RefSeq" id="WP_111631471.1">
    <property type="nucleotide sequence ID" value="NZ_QLMC01000012.1"/>
</dbReference>
<evidence type="ECO:0000313" key="3">
    <source>
        <dbReference type="Proteomes" id="UP000248790"/>
    </source>
</evidence>
<feature type="signal peptide" evidence="1">
    <location>
        <begin position="1"/>
        <end position="18"/>
    </location>
</feature>
<name>A0A327WHS4_LARAB</name>
<evidence type="ECO:0000313" key="2">
    <source>
        <dbReference type="EMBL" id="RAJ90838.1"/>
    </source>
</evidence>
<dbReference type="Proteomes" id="UP000248790">
    <property type="component" value="Unassembled WGS sequence"/>
</dbReference>
<feature type="chain" id="PRO_5016308007" evidence="1">
    <location>
        <begin position="19"/>
        <end position="68"/>
    </location>
</feature>
<comment type="caution">
    <text evidence="2">The sequence shown here is derived from an EMBL/GenBank/DDBJ whole genome shotgun (WGS) entry which is preliminary data.</text>
</comment>